<evidence type="ECO:0000313" key="1">
    <source>
        <dbReference type="EMBL" id="TYK13529.1"/>
    </source>
</evidence>
<evidence type="ECO:0000313" key="2">
    <source>
        <dbReference type="Proteomes" id="UP000321947"/>
    </source>
</evidence>
<name>A0A5D3CTM1_CUCMM</name>
<proteinExistence type="predicted"/>
<dbReference type="AlphaFoldDB" id="A0A5D3CTM1"/>
<reference evidence="1 2" key="1">
    <citation type="submission" date="2019-08" db="EMBL/GenBank/DDBJ databases">
        <title>Draft genome sequences of two oriental melons (Cucumis melo L. var makuwa).</title>
        <authorList>
            <person name="Kwon S.-Y."/>
        </authorList>
    </citation>
    <scope>NUCLEOTIDE SEQUENCE [LARGE SCALE GENOMIC DNA]</scope>
    <source>
        <strain evidence="2">cv. Chang Bougi</strain>
        <tissue evidence="1">Leaf</tissue>
    </source>
</reference>
<accession>A0A5D3CTM1</accession>
<sequence>MLLKRRGGEFENVVFGAVMWRLKMKSNRLWVDLLAHIFAMITSFIDLAQACGVCRKWKKRVKLSLGRRNNLSFAGWKMNDNSTAHLIRHAYSLRELDM</sequence>
<dbReference type="Proteomes" id="UP000321947">
    <property type="component" value="Unassembled WGS sequence"/>
</dbReference>
<comment type="caution">
    <text evidence="1">The sequence shown here is derived from an EMBL/GenBank/DDBJ whole genome shotgun (WGS) entry which is preliminary data.</text>
</comment>
<protein>
    <submittedName>
        <fullName evidence="1">F-box protein</fullName>
    </submittedName>
</protein>
<gene>
    <name evidence="1" type="ORF">E5676_scaffold299G00010</name>
</gene>
<organism evidence="1 2">
    <name type="scientific">Cucumis melo var. makuwa</name>
    <name type="common">Oriental melon</name>
    <dbReference type="NCBI Taxonomy" id="1194695"/>
    <lineage>
        <taxon>Eukaryota</taxon>
        <taxon>Viridiplantae</taxon>
        <taxon>Streptophyta</taxon>
        <taxon>Embryophyta</taxon>
        <taxon>Tracheophyta</taxon>
        <taxon>Spermatophyta</taxon>
        <taxon>Magnoliopsida</taxon>
        <taxon>eudicotyledons</taxon>
        <taxon>Gunneridae</taxon>
        <taxon>Pentapetalae</taxon>
        <taxon>rosids</taxon>
        <taxon>fabids</taxon>
        <taxon>Cucurbitales</taxon>
        <taxon>Cucurbitaceae</taxon>
        <taxon>Benincaseae</taxon>
        <taxon>Cucumis</taxon>
    </lineage>
</organism>
<dbReference type="EMBL" id="SSTD01009863">
    <property type="protein sequence ID" value="TYK13529.1"/>
    <property type="molecule type" value="Genomic_DNA"/>
</dbReference>